<dbReference type="PROSITE" id="PS50262">
    <property type="entry name" value="G_PROTEIN_RECEP_F1_2"/>
    <property type="match status" value="1"/>
</dbReference>
<dbReference type="InterPro" id="IPR017452">
    <property type="entry name" value="GPCR_Rhodpsn_7TM"/>
</dbReference>
<dbReference type="OrthoDB" id="9975554at2759"/>
<dbReference type="GeneID" id="117350348"/>
<dbReference type="PROSITE" id="PS00237">
    <property type="entry name" value="G_PROTEIN_RECEP_F1_1"/>
    <property type="match status" value="1"/>
</dbReference>
<evidence type="ECO:0000259" key="12">
    <source>
        <dbReference type="PROSITE" id="PS50262"/>
    </source>
</evidence>
<dbReference type="AlphaFoldDB" id="A0A6P8P9Q7"/>
<evidence type="ECO:0000256" key="4">
    <source>
        <dbReference type="ARBA" id="ARBA00022725"/>
    </source>
</evidence>
<comment type="similarity">
    <text evidence="10">Belongs to the G-protein coupled receptor 1 family.</text>
</comment>
<evidence type="ECO:0000256" key="7">
    <source>
        <dbReference type="ARBA" id="ARBA00023136"/>
    </source>
</evidence>
<dbReference type="InterPro" id="IPR050516">
    <property type="entry name" value="Olfactory_GPCR"/>
</dbReference>
<dbReference type="Gene3D" id="1.20.1070.10">
    <property type="entry name" value="Rhodopsin 7-helix transmembrane proteins"/>
    <property type="match status" value="1"/>
</dbReference>
<comment type="subcellular location">
    <subcellularLocation>
        <location evidence="1 11">Cell membrane</location>
        <topology evidence="1 11">Multi-pass membrane protein</topology>
    </subcellularLocation>
</comment>
<feature type="transmembrane region" description="Helical" evidence="11">
    <location>
        <begin position="143"/>
        <end position="165"/>
    </location>
</feature>
<evidence type="ECO:0000313" key="14">
    <source>
        <dbReference type="RefSeq" id="XP_033780499.1"/>
    </source>
</evidence>
<evidence type="ECO:0000256" key="6">
    <source>
        <dbReference type="ARBA" id="ARBA00023040"/>
    </source>
</evidence>
<evidence type="ECO:0000256" key="11">
    <source>
        <dbReference type="RuleBase" id="RU363047"/>
    </source>
</evidence>
<dbReference type="PRINTS" id="PR00245">
    <property type="entry name" value="OLFACTORYR"/>
</dbReference>
<keyword evidence="3 10" id="KW-0812">Transmembrane</keyword>
<dbReference type="GO" id="GO:0004930">
    <property type="term" value="F:G protein-coupled receptor activity"/>
    <property type="evidence" value="ECO:0007669"/>
    <property type="project" value="UniProtKB-KW"/>
</dbReference>
<dbReference type="SUPFAM" id="SSF81321">
    <property type="entry name" value="Family A G protein-coupled receptor-like"/>
    <property type="match status" value="1"/>
</dbReference>
<evidence type="ECO:0000256" key="2">
    <source>
        <dbReference type="ARBA" id="ARBA00022475"/>
    </source>
</evidence>
<feature type="transmembrane region" description="Helical" evidence="11">
    <location>
        <begin position="200"/>
        <end position="224"/>
    </location>
</feature>
<dbReference type="RefSeq" id="XP_033780499.1">
    <property type="nucleotide sequence ID" value="XM_033924608.1"/>
</dbReference>
<feature type="transmembrane region" description="Helical" evidence="11">
    <location>
        <begin position="276"/>
        <end position="295"/>
    </location>
</feature>
<feature type="domain" description="G-protein coupled receptors family 1 profile" evidence="12">
    <location>
        <begin position="44"/>
        <end position="293"/>
    </location>
</feature>
<evidence type="ECO:0000256" key="8">
    <source>
        <dbReference type="ARBA" id="ARBA00023170"/>
    </source>
</evidence>
<organism evidence="13 14">
    <name type="scientific">Geotrypetes seraphini</name>
    <name type="common">Gaboon caecilian</name>
    <name type="synonym">Caecilia seraphini</name>
    <dbReference type="NCBI Taxonomy" id="260995"/>
    <lineage>
        <taxon>Eukaryota</taxon>
        <taxon>Metazoa</taxon>
        <taxon>Chordata</taxon>
        <taxon>Craniata</taxon>
        <taxon>Vertebrata</taxon>
        <taxon>Euteleostomi</taxon>
        <taxon>Amphibia</taxon>
        <taxon>Gymnophiona</taxon>
        <taxon>Geotrypetes</taxon>
    </lineage>
</organism>
<proteinExistence type="inferred from homology"/>
<keyword evidence="9 10" id="KW-0807">Transducer</keyword>
<feature type="transmembrane region" description="Helical" evidence="11">
    <location>
        <begin position="102"/>
        <end position="123"/>
    </location>
</feature>
<keyword evidence="11" id="KW-0716">Sensory transduction</keyword>
<dbReference type="Proteomes" id="UP000515159">
    <property type="component" value="Chromosome 16"/>
</dbReference>
<keyword evidence="2 11" id="KW-1003">Cell membrane</keyword>
<evidence type="ECO:0000256" key="3">
    <source>
        <dbReference type="ARBA" id="ARBA00022692"/>
    </source>
</evidence>
<keyword evidence="7 11" id="KW-0472">Membrane</keyword>
<dbReference type="PANTHER" id="PTHR26452">
    <property type="entry name" value="OLFACTORY RECEPTOR"/>
    <property type="match status" value="1"/>
</dbReference>
<evidence type="ECO:0000256" key="5">
    <source>
        <dbReference type="ARBA" id="ARBA00022989"/>
    </source>
</evidence>
<dbReference type="FunFam" id="1.20.1070.10:FF:000015">
    <property type="entry name" value="Olfactory receptor"/>
    <property type="match status" value="1"/>
</dbReference>
<evidence type="ECO:0000256" key="9">
    <source>
        <dbReference type="ARBA" id="ARBA00023224"/>
    </source>
</evidence>
<dbReference type="PRINTS" id="PR00237">
    <property type="entry name" value="GPCRRHODOPSN"/>
</dbReference>
<dbReference type="CDD" id="cd13954">
    <property type="entry name" value="7tmA_OR"/>
    <property type="match status" value="1"/>
</dbReference>
<dbReference type="GO" id="GO:0004984">
    <property type="term" value="F:olfactory receptor activity"/>
    <property type="evidence" value="ECO:0007669"/>
    <property type="project" value="InterPro"/>
</dbReference>
<keyword evidence="4 11" id="KW-0552">Olfaction</keyword>
<dbReference type="KEGG" id="gsh:117350348"/>
<dbReference type="Pfam" id="PF13853">
    <property type="entry name" value="7tm_4"/>
    <property type="match status" value="1"/>
</dbReference>
<keyword evidence="13" id="KW-1185">Reference proteome</keyword>
<protein>
    <recommendedName>
        <fullName evidence="11">Olfactory receptor</fullName>
    </recommendedName>
</protein>
<evidence type="ECO:0000256" key="1">
    <source>
        <dbReference type="ARBA" id="ARBA00004651"/>
    </source>
</evidence>
<gene>
    <name evidence="14" type="primary">LOC117350348</name>
</gene>
<accession>A0A6P8P9Q7</accession>
<dbReference type="InterPro" id="IPR000276">
    <property type="entry name" value="GPCR_Rhodpsn"/>
</dbReference>
<sequence>MNDLEMDNKTLDTEFLVLGFSDQEHLQGLLFAVFLSIYLVNLIGNLAILTLVFFESGLHKPMYFFLGNLAILDICLSSSTLPKMLVLSLRKSKAVPFSECMAQLYLIMAFTSTEFFLLAAMAYDRYAAICSPLHYSMIMNKRVCGILVASSWISGFLCVLPHSIWMCLSSFCGHNTIDHFFCDLQTLLKLSCSDTSVIEMLLVTLNMGLATGCFLLILVSYFYIISSILKIRSVEGRRKAFSTCSSHLTVVIIYSITVLLVYVRSRSMNTLPGDKLFGVLYNAVIPMLNPIIYSLRNKEVKSALMKGTRRKTVG</sequence>
<feature type="transmembrane region" description="Helical" evidence="11">
    <location>
        <begin position="29"/>
        <end position="54"/>
    </location>
</feature>
<keyword evidence="6 10" id="KW-0297">G-protein coupled receptor</keyword>
<keyword evidence="5 11" id="KW-1133">Transmembrane helix</keyword>
<dbReference type="GO" id="GO:0005886">
    <property type="term" value="C:plasma membrane"/>
    <property type="evidence" value="ECO:0007669"/>
    <property type="project" value="UniProtKB-SubCell"/>
</dbReference>
<dbReference type="InterPro" id="IPR000725">
    <property type="entry name" value="Olfact_rcpt"/>
</dbReference>
<feature type="transmembrane region" description="Helical" evidence="11">
    <location>
        <begin position="245"/>
        <end position="264"/>
    </location>
</feature>
<evidence type="ECO:0000313" key="13">
    <source>
        <dbReference type="Proteomes" id="UP000515159"/>
    </source>
</evidence>
<dbReference type="InParanoid" id="A0A6P8P9Q7"/>
<reference evidence="14" key="1">
    <citation type="submission" date="2025-08" db="UniProtKB">
        <authorList>
            <consortium name="RefSeq"/>
        </authorList>
    </citation>
    <scope>IDENTIFICATION</scope>
</reference>
<evidence type="ECO:0000256" key="10">
    <source>
        <dbReference type="RuleBase" id="RU000688"/>
    </source>
</evidence>
<feature type="transmembrane region" description="Helical" evidence="11">
    <location>
        <begin position="61"/>
        <end position="82"/>
    </location>
</feature>
<name>A0A6P8P9Q7_GEOSA</name>
<keyword evidence="8 10" id="KW-0675">Receptor</keyword>